<reference evidence="1" key="1">
    <citation type="submission" date="2007-04" db="EMBL/GenBank/DDBJ databases">
        <authorList>
            <consortium name="The Broad Institute Genome Sequencing Platform"/>
            <person name="Birren B."/>
            <person name="Lander E."/>
            <person name="Galagan J."/>
            <person name="Nusbaum C."/>
            <person name="Devon K."/>
            <person name="Ma L.-J."/>
            <person name="Jaffe D."/>
            <person name="Butler J."/>
            <person name="Alvarez P."/>
            <person name="Gnerre S."/>
            <person name="Grabherr M."/>
            <person name="Kleber M."/>
            <person name="Mauceli E."/>
            <person name="Brockman W."/>
            <person name="MacCallum I.A."/>
            <person name="Young S."/>
            <person name="LaButti K."/>
            <person name="DeCaprio D."/>
            <person name="Crawford M."/>
            <person name="Koehrsen M."/>
            <person name="Engels R."/>
            <person name="Montgomery P."/>
            <person name="Pearson M."/>
            <person name="Howarth C."/>
            <person name="Larson L."/>
            <person name="White J."/>
            <person name="O'Leary S."/>
            <person name="Kodira C."/>
            <person name="Zeng Q."/>
            <person name="Yandava C."/>
            <person name="Alvarado L."/>
            <person name="Kistler C."/>
            <person name="Shim W.-B."/>
            <person name="Kang S."/>
            <person name="Woloshuk C."/>
        </authorList>
    </citation>
    <scope>NUCLEOTIDE SEQUENCE</scope>
    <source>
        <strain evidence="1">4287</strain>
    </source>
</reference>
<dbReference type="KEGG" id="fox:FOXG_04790"/>
<name>A0A0J9WK83_FUSO4</name>
<evidence type="ECO:0000313" key="2">
    <source>
        <dbReference type="Proteomes" id="UP000009097"/>
    </source>
</evidence>
<proteinExistence type="predicted"/>
<evidence type="ECO:0000313" key="1">
    <source>
        <dbReference type="EMBL" id="KNB01582.1"/>
    </source>
</evidence>
<dbReference type="VEuPathDB" id="FungiDB:FOXG_04790"/>
<reference evidence="1" key="2">
    <citation type="journal article" date="2010" name="Nature">
        <title>Comparative genomics reveals mobile pathogenicity chromosomes in Fusarium.</title>
        <authorList>
            <person name="Ma L.J."/>
            <person name="van der Does H.C."/>
            <person name="Borkovich K.A."/>
            <person name="Coleman J.J."/>
            <person name="Daboussi M.J."/>
            <person name="Di Pietro A."/>
            <person name="Dufresne M."/>
            <person name="Freitag M."/>
            <person name="Grabherr M."/>
            <person name="Henrissat B."/>
            <person name="Houterman P.M."/>
            <person name="Kang S."/>
            <person name="Shim W.B."/>
            <person name="Woloshuk C."/>
            <person name="Xie X."/>
            <person name="Xu J.R."/>
            <person name="Antoniw J."/>
            <person name="Baker S.E."/>
            <person name="Bluhm B.H."/>
            <person name="Breakspear A."/>
            <person name="Brown D.W."/>
            <person name="Butchko R.A."/>
            <person name="Chapman S."/>
            <person name="Coulson R."/>
            <person name="Coutinho P.M."/>
            <person name="Danchin E.G."/>
            <person name="Diener A."/>
            <person name="Gale L.R."/>
            <person name="Gardiner D.M."/>
            <person name="Goff S."/>
            <person name="Hammond-Kosack K.E."/>
            <person name="Hilburn K."/>
            <person name="Hua-Van A."/>
            <person name="Jonkers W."/>
            <person name="Kazan K."/>
            <person name="Kodira C.D."/>
            <person name="Koehrsen M."/>
            <person name="Kumar L."/>
            <person name="Lee Y.H."/>
            <person name="Li L."/>
            <person name="Manners J.M."/>
            <person name="Miranda-Saavedra D."/>
            <person name="Mukherjee M."/>
            <person name="Park G."/>
            <person name="Park J."/>
            <person name="Park S.Y."/>
            <person name="Proctor R.H."/>
            <person name="Regev A."/>
            <person name="Ruiz-Roldan M.C."/>
            <person name="Sain D."/>
            <person name="Sakthikumar S."/>
            <person name="Sykes S."/>
            <person name="Schwartz D.C."/>
            <person name="Turgeon B.G."/>
            <person name="Wapinski I."/>
            <person name="Yoder O."/>
            <person name="Young S."/>
            <person name="Zeng Q."/>
            <person name="Zhou S."/>
            <person name="Galagan J."/>
            <person name="Cuomo C.A."/>
            <person name="Kistler H.C."/>
            <person name="Rep M."/>
        </authorList>
    </citation>
    <scope>NUCLEOTIDE SEQUENCE [LARGE SCALE GENOMIC DNA]</scope>
    <source>
        <strain evidence="1">4287</strain>
    </source>
</reference>
<dbReference type="EMBL" id="DS231700">
    <property type="protein sequence ID" value="KNB01582.1"/>
    <property type="molecule type" value="Genomic_DNA"/>
</dbReference>
<dbReference type="GeneID" id="28946805"/>
<dbReference type="AlphaFoldDB" id="A0A0J9WK83"/>
<accession>A0A0J9WK83</accession>
<gene>
    <name evidence="1" type="ORF">FOXG_04790</name>
</gene>
<dbReference type="RefSeq" id="XP_018239627.1">
    <property type="nucleotide sequence ID" value="XM_018382828.1"/>
</dbReference>
<organism evidence="1 2">
    <name type="scientific">Fusarium oxysporum f. sp. lycopersici (strain 4287 / CBS 123668 / FGSC 9935 / NRRL 34936)</name>
    <name type="common">Fusarium vascular wilt of tomato</name>
    <dbReference type="NCBI Taxonomy" id="426428"/>
    <lineage>
        <taxon>Eukaryota</taxon>
        <taxon>Fungi</taxon>
        <taxon>Dikarya</taxon>
        <taxon>Ascomycota</taxon>
        <taxon>Pezizomycotina</taxon>
        <taxon>Sordariomycetes</taxon>
        <taxon>Hypocreomycetidae</taxon>
        <taxon>Hypocreales</taxon>
        <taxon>Nectriaceae</taxon>
        <taxon>Fusarium</taxon>
        <taxon>Fusarium oxysporum species complex</taxon>
    </lineage>
</organism>
<dbReference type="Proteomes" id="UP000009097">
    <property type="component" value="Unassembled WGS sequence"/>
</dbReference>
<dbReference type="OrthoDB" id="5086500at2759"/>
<protein>
    <submittedName>
        <fullName evidence="1">Uncharacterized protein</fullName>
    </submittedName>
</protein>
<sequence length="306" mass="35575">MSSWRRIRFIRVLLNPSTSFVRSCWSVRRTKKYPASLFLDAVPAMLRAFSVFHSRQESLDLPSDLLKYILRRLQCIATEEAQYQGAVKRSIRALHSWYITTCLANLTRLRSPIAVKDRDFVTELSNTVGSEDLQHVLLLQLHANIEVMERFESFQSPERSADNTHYALVAVNLATTYRLLDEVILEYLLGTLRLRSPHNVNFRFDVSLVADMYQPSSNTYMFRVNCYKPSRRFHDQIKHFLQAALSRDRMLYRGKTWPEVMKCSDTELSPIDASSADNYVTHTLKEWGGSFLLPVISLRNHKLSYN</sequence>